<dbReference type="PANTHER" id="PTHR30193">
    <property type="entry name" value="ABC TRANSPORTER PERMEASE PROTEIN"/>
    <property type="match status" value="1"/>
</dbReference>
<dbReference type="PANTHER" id="PTHR30193:SF37">
    <property type="entry name" value="INNER MEMBRANE ABC TRANSPORTER PERMEASE PROTEIN YCJO"/>
    <property type="match status" value="1"/>
</dbReference>
<feature type="transmembrane region" description="Helical" evidence="7">
    <location>
        <begin position="73"/>
        <end position="93"/>
    </location>
</feature>
<dbReference type="Proteomes" id="UP000033632">
    <property type="component" value="Unassembled WGS sequence"/>
</dbReference>
<dbReference type="OrthoDB" id="7375219at2"/>
<evidence type="ECO:0000313" key="9">
    <source>
        <dbReference type="EMBL" id="KKB11691.1"/>
    </source>
</evidence>
<feature type="transmembrane region" description="Helical" evidence="7">
    <location>
        <begin position="212"/>
        <end position="235"/>
    </location>
</feature>
<feature type="transmembrane region" description="Helical" evidence="7">
    <location>
        <begin position="105"/>
        <end position="124"/>
    </location>
</feature>
<feature type="transmembrane region" description="Helical" evidence="7">
    <location>
        <begin position="12"/>
        <end position="35"/>
    </location>
</feature>
<keyword evidence="2 7" id="KW-0813">Transport</keyword>
<keyword evidence="6 7" id="KW-0472">Membrane</keyword>
<dbReference type="GO" id="GO:0005886">
    <property type="term" value="C:plasma membrane"/>
    <property type="evidence" value="ECO:0007669"/>
    <property type="project" value="UniProtKB-SubCell"/>
</dbReference>
<evidence type="ECO:0000256" key="2">
    <source>
        <dbReference type="ARBA" id="ARBA00022448"/>
    </source>
</evidence>
<evidence type="ECO:0000256" key="5">
    <source>
        <dbReference type="ARBA" id="ARBA00022989"/>
    </source>
</evidence>
<evidence type="ECO:0000259" key="8">
    <source>
        <dbReference type="PROSITE" id="PS50928"/>
    </source>
</evidence>
<dbReference type="InterPro" id="IPR000515">
    <property type="entry name" value="MetI-like"/>
</dbReference>
<organism evidence="9 10">
    <name type="scientific">Devosia geojensis</name>
    <dbReference type="NCBI Taxonomy" id="443610"/>
    <lineage>
        <taxon>Bacteria</taxon>
        <taxon>Pseudomonadati</taxon>
        <taxon>Pseudomonadota</taxon>
        <taxon>Alphaproteobacteria</taxon>
        <taxon>Hyphomicrobiales</taxon>
        <taxon>Devosiaceae</taxon>
        <taxon>Devosia</taxon>
    </lineage>
</organism>
<dbReference type="STRING" id="443610.VE25_10955"/>
<dbReference type="CDD" id="cd06261">
    <property type="entry name" value="TM_PBP2"/>
    <property type="match status" value="1"/>
</dbReference>
<name>A0A0F5FS59_9HYPH</name>
<keyword evidence="4 7" id="KW-0812">Transmembrane</keyword>
<keyword evidence="5 7" id="KW-1133">Transmembrane helix</keyword>
<evidence type="ECO:0000256" key="3">
    <source>
        <dbReference type="ARBA" id="ARBA00022475"/>
    </source>
</evidence>
<evidence type="ECO:0000256" key="4">
    <source>
        <dbReference type="ARBA" id="ARBA00022692"/>
    </source>
</evidence>
<reference evidence="9 10" key="1">
    <citation type="submission" date="2015-03" db="EMBL/GenBank/DDBJ databases">
        <authorList>
            <person name="Hassan Y.I."/>
            <person name="Lepp D."/>
            <person name="Li X.-Z."/>
            <person name="Zhou T."/>
        </authorList>
    </citation>
    <scope>NUCLEOTIDE SEQUENCE [LARGE SCALE GENOMIC DNA]</scope>
    <source>
        <strain evidence="9 10">BD-c194</strain>
    </source>
</reference>
<feature type="transmembrane region" description="Helical" evidence="7">
    <location>
        <begin position="154"/>
        <end position="176"/>
    </location>
</feature>
<keyword evidence="3" id="KW-1003">Cell membrane</keyword>
<evidence type="ECO:0000256" key="1">
    <source>
        <dbReference type="ARBA" id="ARBA00004651"/>
    </source>
</evidence>
<dbReference type="InterPro" id="IPR035906">
    <property type="entry name" value="MetI-like_sf"/>
</dbReference>
<dbReference type="AlphaFoldDB" id="A0A0F5FS59"/>
<gene>
    <name evidence="9" type="ORF">VE25_10955</name>
</gene>
<comment type="subcellular location">
    <subcellularLocation>
        <location evidence="1 7">Cell membrane</location>
        <topology evidence="1 7">Multi-pass membrane protein</topology>
    </subcellularLocation>
</comment>
<dbReference type="PROSITE" id="PS50928">
    <property type="entry name" value="ABC_TM1"/>
    <property type="match status" value="1"/>
</dbReference>
<comment type="caution">
    <text evidence="9">The sequence shown here is derived from an EMBL/GenBank/DDBJ whole genome shotgun (WGS) entry which is preliminary data.</text>
</comment>
<dbReference type="RefSeq" id="WP_046108658.1">
    <property type="nucleotide sequence ID" value="NZ_JZEX01000108.1"/>
</dbReference>
<dbReference type="EMBL" id="JZEX01000108">
    <property type="protein sequence ID" value="KKB11691.1"/>
    <property type="molecule type" value="Genomic_DNA"/>
</dbReference>
<sequence>MLSTNNKYVGLLYLSPALLFVAVFVFYPLVQLIMISMTSESLLGGGEFVWFDNYLLAFSDRSFWMSFWFTVRYTLIITPILMILGFLLALLTMQNRPLAQLTRGVVFLPVVIGLASSSLLWVWLFNQQVGLFNKALVDLGVIEEPLVWFNRANLGMTAVIVSVVWKVVGFGMIIMLSGMQSISHEVVEASMIDGASYWQRVRKIILPLSARAILLATLISAIGSMLAFDQFYLMTRGAPRGQTFTSVYWIYQNSFVYFKLGYGSALSIILMVVIMAGAALQITLQRRGETA</sequence>
<feature type="transmembrane region" description="Helical" evidence="7">
    <location>
        <begin position="255"/>
        <end position="280"/>
    </location>
</feature>
<keyword evidence="10" id="KW-1185">Reference proteome</keyword>
<evidence type="ECO:0000313" key="10">
    <source>
        <dbReference type="Proteomes" id="UP000033632"/>
    </source>
</evidence>
<protein>
    <submittedName>
        <fullName evidence="9">Sugar ABC transporter permease</fullName>
    </submittedName>
</protein>
<feature type="domain" description="ABC transmembrane type-1" evidence="8">
    <location>
        <begin position="67"/>
        <end position="281"/>
    </location>
</feature>
<accession>A0A0F5FS59</accession>
<proteinExistence type="inferred from homology"/>
<dbReference type="GO" id="GO:0055085">
    <property type="term" value="P:transmembrane transport"/>
    <property type="evidence" value="ECO:0007669"/>
    <property type="project" value="InterPro"/>
</dbReference>
<evidence type="ECO:0000256" key="6">
    <source>
        <dbReference type="ARBA" id="ARBA00023136"/>
    </source>
</evidence>
<comment type="similarity">
    <text evidence="7">Belongs to the binding-protein-dependent transport system permease family.</text>
</comment>
<dbReference type="Gene3D" id="1.10.3720.10">
    <property type="entry name" value="MetI-like"/>
    <property type="match status" value="1"/>
</dbReference>
<dbReference type="PATRIC" id="fig|443610.3.peg.395"/>
<dbReference type="InterPro" id="IPR051393">
    <property type="entry name" value="ABC_transporter_permease"/>
</dbReference>
<dbReference type="SUPFAM" id="SSF161098">
    <property type="entry name" value="MetI-like"/>
    <property type="match status" value="1"/>
</dbReference>
<dbReference type="Pfam" id="PF00528">
    <property type="entry name" value="BPD_transp_1"/>
    <property type="match status" value="1"/>
</dbReference>
<evidence type="ECO:0000256" key="7">
    <source>
        <dbReference type="RuleBase" id="RU363032"/>
    </source>
</evidence>